<dbReference type="InterPro" id="IPR020846">
    <property type="entry name" value="MFS_dom"/>
</dbReference>
<feature type="transmembrane region" description="Helical" evidence="9">
    <location>
        <begin position="458"/>
        <end position="476"/>
    </location>
</feature>
<protein>
    <recommendedName>
        <fullName evidence="10">Major facilitator superfamily (MFS) profile domain-containing protein</fullName>
    </recommendedName>
</protein>
<dbReference type="Gene3D" id="1.20.1250.20">
    <property type="entry name" value="MFS general substrate transporter like domains"/>
    <property type="match status" value="1"/>
</dbReference>
<feature type="transmembrane region" description="Helical" evidence="9">
    <location>
        <begin position="143"/>
        <end position="166"/>
    </location>
</feature>
<feature type="transmembrane region" description="Helical" evidence="9">
    <location>
        <begin position="392"/>
        <end position="413"/>
    </location>
</feature>
<dbReference type="SUPFAM" id="SSF103473">
    <property type="entry name" value="MFS general substrate transporter"/>
    <property type="match status" value="1"/>
</dbReference>
<evidence type="ECO:0000256" key="4">
    <source>
        <dbReference type="ARBA" id="ARBA00022989"/>
    </source>
</evidence>
<proteinExistence type="inferred from homology"/>
<dbReference type="InterPro" id="IPR005828">
    <property type="entry name" value="MFS_sugar_transport-like"/>
</dbReference>
<dbReference type="InterPro" id="IPR050549">
    <property type="entry name" value="MFS_Trehalose_Transporter"/>
</dbReference>
<evidence type="ECO:0000256" key="6">
    <source>
        <dbReference type="ARBA" id="ARBA00023180"/>
    </source>
</evidence>
<dbReference type="FunFam" id="1.20.1250.20:FF:000055">
    <property type="entry name" value="Facilitated trehalose transporter Tret1-2 homolog"/>
    <property type="match status" value="1"/>
</dbReference>
<keyword evidence="4 9" id="KW-1133">Transmembrane helix</keyword>
<keyword evidence="6" id="KW-0325">Glycoprotein</keyword>
<evidence type="ECO:0000256" key="8">
    <source>
        <dbReference type="RuleBase" id="RU003346"/>
    </source>
</evidence>
<keyword evidence="3 9" id="KW-0812">Transmembrane</keyword>
<dbReference type="Pfam" id="PF00083">
    <property type="entry name" value="Sugar_tr"/>
    <property type="match status" value="1"/>
</dbReference>
<comment type="similarity">
    <text evidence="7">Belongs to the major facilitator superfamily. Sugar transporter (TC 2.A.1.1) family. Trehalose transporter subfamily.</text>
</comment>
<dbReference type="InterPro" id="IPR036259">
    <property type="entry name" value="MFS_trans_sf"/>
</dbReference>
<evidence type="ECO:0000256" key="7">
    <source>
        <dbReference type="ARBA" id="ARBA00024348"/>
    </source>
</evidence>
<evidence type="ECO:0000259" key="10">
    <source>
        <dbReference type="PROSITE" id="PS50850"/>
    </source>
</evidence>
<keyword evidence="5 9" id="KW-0472">Membrane</keyword>
<dbReference type="PROSITE" id="PS00217">
    <property type="entry name" value="SUGAR_TRANSPORT_2"/>
    <property type="match status" value="1"/>
</dbReference>
<accession>A0ABD2NA56</accession>
<feature type="transmembrane region" description="Helical" evidence="9">
    <location>
        <begin position="425"/>
        <end position="446"/>
    </location>
</feature>
<dbReference type="InterPro" id="IPR044775">
    <property type="entry name" value="MFS_ERD6/Tret1-like"/>
</dbReference>
<feature type="transmembrane region" description="Helical" evidence="9">
    <location>
        <begin position="178"/>
        <end position="197"/>
    </location>
</feature>
<reference evidence="11 12" key="1">
    <citation type="journal article" date="2021" name="BMC Biol.">
        <title>Horizontally acquired antibacterial genes associated with adaptive radiation of ladybird beetles.</title>
        <authorList>
            <person name="Li H.S."/>
            <person name="Tang X.F."/>
            <person name="Huang Y.H."/>
            <person name="Xu Z.Y."/>
            <person name="Chen M.L."/>
            <person name="Du X.Y."/>
            <person name="Qiu B.Y."/>
            <person name="Chen P.T."/>
            <person name="Zhang W."/>
            <person name="Slipinski A."/>
            <person name="Escalona H.E."/>
            <person name="Waterhouse R.M."/>
            <person name="Zwick A."/>
            <person name="Pang H."/>
        </authorList>
    </citation>
    <scope>NUCLEOTIDE SEQUENCE [LARGE SCALE GENOMIC DNA]</scope>
    <source>
        <strain evidence="11">SYSU2018</strain>
    </source>
</reference>
<feature type="domain" description="Major facilitator superfamily (MFS) profile" evidence="10">
    <location>
        <begin position="54"/>
        <end position="480"/>
    </location>
</feature>
<evidence type="ECO:0000313" key="11">
    <source>
        <dbReference type="EMBL" id="KAL3275583.1"/>
    </source>
</evidence>
<dbReference type="Proteomes" id="UP001516400">
    <property type="component" value="Unassembled WGS sequence"/>
</dbReference>
<evidence type="ECO:0000256" key="3">
    <source>
        <dbReference type="ARBA" id="ARBA00022692"/>
    </source>
</evidence>
<dbReference type="InterPro" id="IPR003663">
    <property type="entry name" value="Sugar/inositol_transpt"/>
</dbReference>
<name>A0ABD2NA56_9CUCU</name>
<evidence type="ECO:0000256" key="9">
    <source>
        <dbReference type="SAM" id="Phobius"/>
    </source>
</evidence>
<feature type="transmembrane region" description="Helical" evidence="9">
    <location>
        <begin position="286"/>
        <end position="306"/>
    </location>
</feature>
<dbReference type="CDD" id="cd17358">
    <property type="entry name" value="MFS_GLUT6_8_Class3_like"/>
    <property type="match status" value="1"/>
</dbReference>
<evidence type="ECO:0000256" key="2">
    <source>
        <dbReference type="ARBA" id="ARBA00022475"/>
    </source>
</evidence>
<gene>
    <name evidence="11" type="ORF">HHI36_020338</name>
</gene>
<dbReference type="PROSITE" id="PS00216">
    <property type="entry name" value="SUGAR_TRANSPORT_1"/>
    <property type="match status" value="1"/>
</dbReference>
<dbReference type="NCBIfam" id="TIGR00879">
    <property type="entry name" value="SP"/>
    <property type="match status" value="1"/>
</dbReference>
<feature type="transmembrane region" description="Helical" evidence="9">
    <location>
        <begin position="203"/>
        <end position="222"/>
    </location>
</feature>
<dbReference type="InterPro" id="IPR005829">
    <property type="entry name" value="Sugar_transporter_CS"/>
</dbReference>
<sequence length="493" mass="54026">MSQDRTQLLKESTTNDVVTERGGYETLDDAIQNVSSTNVGKTRSLPQYVAAITATLPALLAGMVLGWTSPIMESLLLGKFNHIKINTSQMGWIGSFTNLGAMTMCIPTGFICDLFGRKKTLLSISIPFLIGWFLIIYSESVLFLYMGRLISGMGFGASCVAAPIYISEISEKNIRGTLGSYFQLMVATGILVSYIAGSLMSPLNFTILCASLPFLFLILFSFQPESPVYLMKKGLTEQAKRNLIRLRGSEIDVSEELAEIEGVLKESGQTATSIIQTFRRYSNLKALLIAFSLMFFQQFCGINAVVLYTTSIFKSSGITLNDNICTIALGLIQVVATLFSSCLVDRLGRRILMITSTSVSGLSTLIMGVYFTLKDRVELDKTIMDNLGLIPIISLGLFMVMFSIGLGPLPWVIGAEIFPPEVKSIACSGAGTFNMFLAFIVTKFFLDVSSTIGEDSSFYIFSCISLIGTVFTYYILPETKGKSIEDIQFELSL</sequence>
<organism evidence="11 12">
    <name type="scientific">Cryptolaemus montrouzieri</name>
    <dbReference type="NCBI Taxonomy" id="559131"/>
    <lineage>
        <taxon>Eukaryota</taxon>
        <taxon>Metazoa</taxon>
        <taxon>Ecdysozoa</taxon>
        <taxon>Arthropoda</taxon>
        <taxon>Hexapoda</taxon>
        <taxon>Insecta</taxon>
        <taxon>Pterygota</taxon>
        <taxon>Neoptera</taxon>
        <taxon>Endopterygota</taxon>
        <taxon>Coleoptera</taxon>
        <taxon>Polyphaga</taxon>
        <taxon>Cucujiformia</taxon>
        <taxon>Coccinelloidea</taxon>
        <taxon>Coccinellidae</taxon>
        <taxon>Scymninae</taxon>
        <taxon>Scymnini</taxon>
        <taxon>Cryptolaemus</taxon>
    </lineage>
</organism>
<comment type="caution">
    <text evidence="11">The sequence shown here is derived from an EMBL/GenBank/DDBJ whole genome shotgun (WGS) entry which is preliminary data.</text>
</comment>
<dbReference type="PANTHER" id="PTHR48021">
    <property type="match status" value="1"/>
</dbReference>
<evidence type="ECO:0000256" key="5">
    <source>
        <dbReference type="ARBA" id="ARBA00023136"/>
    </source>
</evidence>
<evidence type="ECO:0000256" key="1">
    <source>
        <dbReference type="ARBA" id="ARBA00004651"/>
    </source>
</evidence>
<feature type="transmembrane region" description="Helical" evidence="9">
    <location>
        <begin position="351"/>
        <end position="372"/>
    </location>
</feature>
<feature type="transmembrane region" description="Helical" evidence="9">
    <location>
        <begin position="48"/>
        <end position="69"/>
    </location>
</feature>
<dbReference type="AlphaFoldDB" id="A0ABD2NA56"/>
<feature type="transmembrane region" description="Helical" evidence="9">
    <location>
        <begin position="119"/>
        <end position="137"/>
    </location>
</feature>
<keyword evidence="12" id="KW-1185">Reference proteome</keyword>
<feature type="transmembrane region" description="Helical" evidence="9">
    <location>
        <begin position="326"/>
        <end position="344"/>
    </location>
</feature>
<keyword evidence="2" id="KW-1003">Cell membrane</keyword>
<dbReference type="PRINTS" id="PR00171">
    <property type="entry name" value="SUGRTRNSPORT"/>
</dbReference>
<dbReference type="PANTHER" id="PTHR48021:SF1">
    <property type="entry name" value="GH07001P-RELATED"/>
    <property type="match status" value="1"/>
</dbReference>
<comment type="subcellular location">
    <subcellularLocation>
        <location evidence="1">Cell membrane</location>
        <topology evidence="1">Multi-pass membrane protein</topology>
    </subcellularLocation>
</comment>
<dbReference type="PROSITE" id="PS50850">
    <property type="entry name" value="MFS"/>
    <property type="match status" value="1"/>
</dbReference>
<feature type="transmembrane region" description="Helical" evidence="9">
    <location>
        <begin position="89"/>
        <end position="112"/>
    </location>
</feature>
<dbReference type="EMBL" id="JABFTP020000083">
    <property type="protein sequence ID" value="KAL3275583.1"/>
    <property type="molecule type" value="Genomic_DNA"/>
</dbReference>
<evidence type="ECO:0000313" key="12">
    <source>
        <dbReference type="Proteomes" id="UP001516400"/>
    </source>
</evidence>
<dbReference type="GO" id="GO:0005886">
    <property type="term" value="C:plasma membrane"/>
    <property type="evidence" value="ECO:0007669"/>
    <property type="project" value="UniProtKB-SubCell"/>
</dbReference>
<keyword evidence="8" id="KW-0813">Transport</keyword>